<dbReference type="NCBIfam" id="TIGR00035">
    <property type="entry name" value="asp_race"/>
    <property type="match status" value="1"/>
</dbReference>
<accession>A0A5B8UIF7</accession>
<evidence type="ECO:0000313" key="3">
    <source>
        <dbReference type="EMBL" id="QEC56313.1"/>
    </source>
</evidence>
<dbReference type="PROSITE" id="PS00924">
    <property type="entry name" value="ASP_GLU_RACEMASE_2"/>
    <property type="match status" value="1"/>
</dbReference>
<keyword evidence="2" id="KW-0413">Isomerase</keyword>
<dbReference type="PANTHER" id="PTHR21198:SF7">
    <property type="entry name" value="ASPARTATE-GLUTAMATE RACEMASE FAMILY"/>
    <property type="match status" value="1"/>
</dbReference>
<evidence type="ECO:0000256" key="1">
    <source>
        <dbReference type="ARBA" id="ARBA00007847"/>
    </source>
</evidence>
<gene>
    <name evidence="3" type="ORF">FSB75_10550</name>
</gene>
<evidence type="ECO:0000313" key="4">
    <source>
        <dbReference type="Proteomes" id="UP000321204"/>
    </source>
</evidence>
<name>A0A5B8UIF7_9BACT</name>
<proteinExistence type="inferred from homology"/>
<dbReference type="InterPro" id="IPR015942">
    <property type="entry name" value="Asp/Glu/hydantoin_racemase"/>
</dbReference>
<dbReference type="GO" id="GO:0047661">
    <property type="term" value="F:amino-acid racemase activity"/>
    <property type="evidence" value="ECO:0007669"/>
    <property type="project" value="InterPro"/>
</dbReference>
<evidence type="ECO:0000256" key="2">
    <source>
        <dbReference type="ARBA" id="ARBA00023235"/>
    </source>
</evidence>
<dbReference type="Pfam" id="PF01177">
    <property type="entry name" value="Asp_Glu_race"/>
    <property type="match status" value="1"/>
</dbReference>
<dbReference type="InterPro" id="IPR001920">
    <property type="entry name" value="Asp/Glu_race"/>
</dbReference>
<keyword evidence="4" id="KW-1185">Reference proteome</keyword>
<dbReference type="InterPro" id="IPR033134">
    <property type="entry name" value="Asp/Glu_racemase_AS_2"/>
</dbReference>
<reference evidence="3 4" key="1">
    <citation type="journal article" date="2015" name="Int. J. Syst. Evol. Microbiol.">
        <title>Flavisolibacter ginsenosidimutans sp. nov., with ginsenoside-converting activity isolated from soil used for cultivating ginseng.</title>
        <authorList>
            <person name="Zhao Y."/>
            <person name="Liu Q."/>
            <person name="Kang M.S."/>
            <person name="Jin F."/>
            <person name="Yu H."/>
            <person name="Im W.T."/>
        </authorList>
    </citation>
    <scope>NUCLEOTIDE SEQUENCE [LARGE SCALE GENOMIC DNA]</scope>
    <source>
        <strain evidence="3 4">Gsoil 636</strain>
    </source>
</reference>
<dbReference type="KEGG" id="fgg:FSB75_10550"/>
<dbReference type="Proteomes" id="UP000321204">
    <property type="component" value="Chromosome"/>
</dbReference>
<dbReference type="InterPro" id="IPR004380">
    <property type="entry name" value="Asp_race"/>
</dbReference>
<dbReference type="EMBL" id="CP042433">
    <property type="protein sequence ID" value="QEC56313.1"/>
    <property type="molecule type" value="Genomic_DNA"/>
</dbReference>
<protein>
    <submittedName>
        <fullName evidence="3">Aspartate/glutamate racemase family protein</fullName>
    </submittedName>
</protein>
<dbReference type="PANTHER" id="PTHR21198">
    <property type="entry name" value="GLUTAMATE RACEMASE"/>
    <property type="match status" value="1"/>
</dbReference>
<organism evidence="3 4">
    <name type="scientific">Flavisolibacter ginsenosidimutans</name>
    <dbReference type="NCBI Taxonomy" id="661481"/>
    <lineage>
        <taxon>Bacteria</taxon>
        <taxon>Pseudomonadati</taxon>
        <taxon>Bacteroidota</taxon>
        <taxon>Chitinophagia</taxon>
        <taxon>Chitinophagales</taxon>
        <taxon>Chitinophagaceae</taxon>
        <taxon>Flavisolibacter</taxon>
    </lineage>
</organism>
<dbReference type="AlphaFoldDB" id="A0A5B8UIF7"/>
<sequence>MQTLGLIGGVSWVSTINYYRQINEGINDALGGLNFSRCIIYSFNYADIKKNIDSDDWEATFEMVAMACRHFKTAGATGIVLCANTLHLMADRIEKEIGLPVVHIATATAMEIEKAGLKKVGLLGTKFTMELNFFTSKLIQRGMEVIVPNEEDREFVHDTIYNELGKGVFTLETKRRYLAIIDKLVKEGAEGIILGCTEIPLLIHAEDVPVPTFDTGLLHSQAAVEFSLQ</sequence>
<dbReference type="Gene3D" id="3.40.50.1860">
    <property type="match status" value="2"/>
</dbReference>
<dbReference type="RefSeq" id="WP_146786776.1">
    <property type="nucleotide sequence ID" value="NZ_BAABIO010000001.1"/>
</dbReference>
<dbReference type="OrthoDB" id="9803739at2"/>
<dbReference type="SUPFAM" id="SSF53681">
    <property type="entry name" value="Aspartate/glutamate racemase"/>
    <property type="match status" value="2"/>
</dbReference>
<comment type="similarity">
    <text evidence="1">Belongs to the aspartate/glutamate racemases family.</text>
</comment>